<evidence type="ECO:0000256" key="1">
    <source>
        <dbReference type="SAM" id="Phobius"/>
    </source>
</evidence>
<organism evidence="2 3">
    <name type="scientific">Microbacterium helvum</name>
    <dbReference type="NCBI Taxonomy" id="2773713"/>
    <lineage>
        <taxon>Bacteria</taxon>
        <taxon>Bacillati</taxon>
        <taxon>Actinomycetota</taxon>
        <taxon>Actinomycetes</taxon>
        <taxon>Micrococcales</taxon>
        <taxon>Microbacteriaceae</taxon>
        <taxon>Microbacterium</taxon>
    </lineage>
</organism>
<feature type="transmembrane region" description="Helical" evidence="1">
    <location>
        <begin position="95"/>
        <end position="114"/>
    </location>
</feature>
<evidence type="ECO:0000313" key="3">
    <source>
        <dbReference type="Proteomes" id="UP000598426"/>
    </source>
</evidence>
<accession>A0ABR8NK78</accession>
<keyword evidence="1" id="KW-1133">Transmembrane helix</keyword>
<proteinExistence type="predicted"/>
<keyword evidence="1" id="KW-0812">Transmembrane</keyword>
<evidence type="ECO:0008006" key="4">
    <source>
        <dbReference type="Google" id="ProtNLM"/>
    </source>
</evidence>
<reference evidence="2 3" key="1">
    <citation type="submission" date="2020-09" db="EMBL/GenBank/DDBJ databases">
        <title>Isolation and identification of active actinomycetes.</title>
        <authorList>
            <person name="Li X."/>
        </authorList>
    </citation>
    <scope>NUCLEOTIDE SEQUENCE [LARGE SCALE GENOMIC DNA]</scope>
    <source>
        <strain evidence="2 3">NEAU-LLC</strain>
    </source>
</reference>
<name>A0ABR8NK78_9MICO</name>
<comment type="caution">
    <text evidence="2">The sequence shown here is derived from an EMBL/GenBank/DDBJ whole genome shotgun (WGS) entry which is preliminary data.</text>
</comment>
<dbReference type="Pfam" id="PF19650">
    <property type="entry name" value="DUF6153"/>
    <property type="match status" value="1"/>
</dbReference>
<protein>
    <recommendedName>
        <fullName evidence="4">DUF2946 domain-containing protein</fullName>
    </recommendedName>
</protein>
<keyword evidence="3" id="KW-1185">Reference proteome</keyword>
<dbReference type="Proteomes" id="UP000598426">
    <property type="component" value="Unassembled WGS sequence"/>
</dbReference>
<keyword evidence="1" id="KW-0472">Membrane</keyword>
<sequence>MPHPPALPSSRLGAAMARLLLAAALIAGLLGMHVLMSPSAHAGHAAPPMTLAASETGSHDPPMPDAAFRAEAAHTSVSCATSACADLVPASDEGVWAVVCVLALLLTAVFAARLRGFRRLPRSASSSAEVRGSAAADRGPRHPPSLIVLSISRT</sequence>
<gene>
    <name evidence="2" type="ORF">IF188_05055</name>
</gene>
<dbReference type="InterPro" id="IPR046151">
    <property type="entry name" value="DUF6153"/>
</dbReference>
<evidence type="ECO:0000313" key="2">
    <source>
        <dbReference type="EMBL" id="MBD3941067.1"/>
    </source>
</evidence>
<dbReference type="RefSeq" id="WP_191170681.1">
    <property type="nucleotide sequence ID" value="NZ_JACXZS010000002.1"/>
</dbReference>
<dbReference type="EMBL" id="JACXZS010000002">
    <property type="protein sequence ID" value="MBD3941067.1"/>
    <property type="molecule type" value="Genomic_DNA"/>
</dbReference>